<evidence type="ECO:0000313" key="3">
    <source>
        <dbReference type="Proteomes" id="UP000184292"/>
    </source>
</evidence>
<evidence type="ECO:0008006" key="4">
    <source>
        <dbReference type="Google" id="ProtNLM"/>
    </source>
</evidence>
<dbReference type="Pfam" id="PF13430">
    <property type="entry name" value="DUF4112"/>
    <property type="match status" value="1"/>
</dbReference>
<dbReference type="Proteomes" id="UP000184292">
    <property type="component" value="Unassembled WGS sequence"/>
</dbReference>
<proteinExistence type="predicted"/>
<dbReference type="EMBL" id="FQYO01000005">
    <property type="protein sequence ID" value="SHJ16452.1"/>
    <property type="molecule type" value="Genomic_DNA"/>
</dbReference>
<feature type="region of interest" description="Disordered" evidence="1">
    <location>
        <begin position="1"/>
        <end position="29"/>
    </location>
</feature>
<dbReference type="STRING" id="1447782.SAMN05444417_3072"/>
<evidence type="ECO:0000256" key="1">
    <source>
        <dbReference type="SAM" id="MobiDB-lite"/>
    </source>
</evidence>
<sequence>MSAADEFSPRAARPAEGRHGPAASRPVDHAKELEKLDRMARLLDARYGVPGTRWRFGLDSVLGLIPGIGDAAAAAPSAWIIRKAHQLGVPGHVKARMVANTAIDTVVGSVPVLGNVFDFFYKDNLRNVNLLRDHLRAQAEKASPPV</sequence>
<gene>
    <name evidence="2" type="ORF">SAMN05444417_3072</name>
</gene>
<dbReference type="OrthoDB" id="513552at2"/>
<evidence type="ECO:0000313" key="2">
    <source>
        <dbReference type="EMBL" id="SHJ16452.1"/>
    </source>
</evidence>
<keyword evidence="3" id="KW-1185">Reference proteome</keyword>
<accession>A0A1M6H2T5</accession>
<organism evidence="2 3">
    <name type="scientific">Wenxinia saemankumensis</name>
    <dbReference type="NCBI Taxonomy" id="1447782"/>
    <lineage>
        <taxon>Bacteria</taxon>
        <taxon>Pseudomonadati</taxon>
        <taxon>Pseudomonadota</taxon>
        <taxon>Alphaproteobacteria</taxon>
        <taxon>Rhodobacterales</taxon>
        <taxon>Roseobacteraceae</taxon>
        <taxon>Wenxinia</taxon>
    </lineage>
</organism>
<dbReference type="AlphaFoldDB" id="A0A1M6H2T5"/>
<dbReference type="PANTHER" id="PTHR35519">
    <property type="entry name" value="MEMBRANE PROTEINS"/>
    <property type="match status" value="1"/>
</dbReference>
<reference evidence="2 3" key="1">
    <citation type="submission" date="2016-11" db="EMBL/GenBank/DDBJ databases">
        <authorList>
            <person name="Jaros S."/>
            <person name="Januszkiewicz K."/>
            <person name="Wedrychowicz H."/>
        </authorList>
    </citation>
    <scope>NUCLEOTIDE SEQUENCE [LARGE SCALE GENOMIC DNA]</scope>
    <source>
        <strain evidence="2 3">DSM 100565</strain>
    </source>
</reference>
<protein>
    <recommendedName>
        <fullName evidence="4">DUF4112 domain-containing protein</fullName>
    </recommendedName>
</protein>
<name>A0A1M6H2T5_9RHOB</name>
<dbReference type="RefSeq" id="WP_083601412.1">
    <property type="nucleotide sequence ID" value="NZ_FQYO01000005.1"/>
</dbReference>
<dbReference type="PANTHER" id="PTHR35519:SF2">
    <property type="entry name" value="PH DOMAIN PROTEIN"/>
    <property type="match status" value="1"/>
</dbReference>
<dbReference type="InterPro" id="IPR025187">
    <property type="entry name" value="DUF4112"/>
</dbReference>